<dbReference type="Proteomes" id="UP000287033">
    <property type="component" value="Unassembled WGS sequence"/>
</dbReference>
<keyword evidence="1" id="KW-0812">Transmembrane</keyword>
<evidence type="ECO:0000256" key="1">
    <source>
        <dbReference type="SAM" id="Phobius"/>
    </source>
</evidence>
<dbReference type="InterPro" id="IPR036116">
    <property type="entry name" value="FN3_sf"/>
</dbReference>
<dbReference type="PANTHER" id="PTHR20859">
    <property type="entry name" value="INTERFERON/INTERLEUKIN RECEPTOR"/>
    <property type="match status" value="1"/>
</dbReference>
<accession>A0A401S1E8</accession>
<gene>
    <name evidence="2" type="ORF">chiPu_0002631</name>
</gene>
<reference evidence="2 3" key="1">
    <citation type="journal article" date="2018" name="Nat. Ecol. Evol.">
        <title>Shark genomes provide insights into elasmobranch evolution and the origin of vertebrates.</title>
        <authorList>
            <person name="Hara Y"/>
            <person name="Yamaguchi K"/>
            <person name="Onimaru K"/>
            <person name="Kadota M"/>
            <person name="Koyanagi M"/>
            <person name="Keeley SD"/>
            <person name="Tatsumi K"/>
            <person name="Tanaka K"/>
            <person name="Motone F"/>
            <person name="Kageyama Y"/>
            <person name="Nozu R"/>
            <person name="Adachi N"/>
            <person name="Nishimura O"/>
            <person name="Nakagawa R"/>
            <person name="Tanegashima C"/>
            <person name="Kiyatake I"/>
            <person name="Matsumoto R"/>
            <person name="Murakumo K"/>
            <person name="Nishida K"/>
            <person name="Terakita A"/>
            <person name="Kuratani S"/>
            <person name="Sato K"/>
            <person name="Hyodo S Kuraku.S."/>
        </authorList>
    </citation>
    <scope>NUCLEOTIDE SEQUENCE [LARGE SCALE GENOMIC DNA]</scope>
</reference>
<organism evidence="2 3">
    <name type="scientific">Chiloscyllium punctatum</name>
    <name type="common">Brownbanded bambooshark</name>
    <name type="synonym">Hemiscyllium punctatum</name>
    <dbReference type="NCBI Taxonomy" id="137246"/>
    <lineage>
        <taxon>Eukaryota</taxon>
        <taxon>Metazoa</taxon>
        <taxon>Chordata</taxon>
        <taxon>Craniata</taxon>
        <taxon>Vertebrata</taxon>
        <taxon>Chondrichthyes</taxon>
        <taxon>Elasmobranchii</taxon>
        <taxon>Galeomorphii</taxon>
        <taxon>Galeoidea</taxon>
        <taxon>Orectolobiformes</taxon>
        <taxon>Hemiscylliidae</taxon>
        <taxon>Chiloscyllium</taxon>
    </lineage>
</organism>
<keyword evidence="1" id="KW-0472">Membrane</keyword>
<evidence type="ECO:0000313" key="2">
    <source>
        <dbReference type="EMBL" id="GCC24231.1"/>
    </source>
</evidence>
<keyword evidence="3" id="KW-1185">Reference proteome</keyword>
<dbReference type="OMA" id="QICADNW"/>
<dbReference type="STRING" id="137246.A0A401S1E8"/>
<dbReference type="GO" id="GO:0005886">
    <property type="term" value="C:plasma membrane"/>
    <property type="evidence" value="ECO:0007669"/>
    <property type="project" value="TreeGrafter"/>
</dbReference>
<feature type="transmembrane region" description="Helical" evidence="1">
    <location>
        <begin position="166"/>
        <end position="193"/>
    </location>
</feature>
<evidence type="ECO:0008006" key="4">
    <source>
        <dbReference type="Google" id="ProtNLM"/>
    </source>
</evidence>
<keyword evidence="1" id="KW-1133">Transmembrane helix</keyword>
<dbReference type="Gene3D" id="2.60.40.10">
    <property type="entry name" value="Immunoglobulins"/>
    <property type="match status" value="1"/>
</dbReference>
<name>A0A401S1E8_CHIPU</name>
<evidence type="ECO:0000313" key="3">
    <source>
        <dbReference type="Proteomes" id="UP000287033"/>
    </source>
</evidence>
<proteinExistence type="predicted"/>
<dbReference type="InterPro" id="IPR013783">
    <property type="entry name" value="Ig-like_fold"/>
</dbReference>
<dbReference type="EMBL" id="BEZZ01000050">
    <property type="protein sequence ID" value="GCC24231.1"/>
    <property type="molecule type" value="Genomic_DNA"/>
</dbReference>
<comment type="caution">
    <text evidence="2">The sequence shown here is derived from an EMBL/GenBank/DDBJ whole genome shotgun (WGS) entry which is preliminary data.</text>
</comment>
<dbReference type="OrthoDB" id="9946382at2759"/>
<dbReference type="GO" id="GO:0004896">
    <property type="term" value="F:cytokine receptor activity"/>
    <property type="evidence" value="ECO:0007669"/>
    <property type="project" value="TreeGrafter"/>
</dbReference>
<dbReference type="SUPFAM" id="SSF49265">
    <property type="entry name" value="Fibronectin type III"/>
    <property type="match status" value="1"/>
</dbReference>
<dbReference type="AlphaFoldDB" id="A0A401S1E8"/>
<protein>
    <recommendedName>
        <fullName evidence="4">Interferon/interleukin receptor domain-containing protein</fullName>
    </recommendedName>
</protein>
<dbReference type="PANTHER" id="PTHR20859:SF53">
    <property type="entry name" value="INTERLEUKIN-22 RECEPTOR SUBUNIT ALPHA-1"/>
    <property type="match status" value="1"/>
</dbReference>
<sequence>MRFNVKIKNYSISTWTPFLPCLNISTSYCDLSDGFLPEGGKLGYYAQVNAVTETQKSDFVSTNRFTFNSNATIGPPDVKLKADNTDVIAEVYFMLANSTKERNAKILNKLSYNIYWHSETSKLNEEQSCPMEEMYEDYNLTTDIYEYYDDEYPDNEDDQKVEEHRILPFIMTLVIVLGIAFSLIATLFICHFVKKKQVLPKFLVHRIMGERGKAYMDANMESDESNLSEVKGLEKAPIVREVDQCDETQEENTKSSDIFDVDRVNTDVNDGEPVNTDLDDPYAAKIDINGIDQRCPSPDNTEVEDSILEKTYDSCKTNSEPVTQICADNWGYDKPQVLFAL</sequence>
<dbReference type="InterPro" id="IPR050650">
    <property type="entry name" value="Type-II_Cytokine-TF_Rcpt"/>
</dbReference>